<proteinExistence type="predicted"/>
<organism evidence="1 2">
    <name type="scientific">Panagrolaimus sp. JU765</name>
    <dbReference type="NCBI Taxonomy" id="591449"/>
    <lineage>
        <taxon>Eukaryota</taxon>
        <taxon>Metazoa</taxon>
        <taxon>Ecdysozoa</taxon>
        <taxon>Nematoda</taxon>
        <taxon>Chromadorea</taxon>
        <taxon>Rhabditida</taxon>
        <taxon>Tylenchina</taxon>
        <taxon>Panagrolaimomorpha</taxon>
        <taxon>Panagrolaimoidea</taxon>
        <taxon>Panagrolaimidae</taxon>
        <taxon>Panagrolaimus</taxon>
    </lineage>
</organism>
<name>A0AC34RC52_9BILA</name>
<sequence>MYVRYLQHQHSGTVQLLMMPLSTAAGSVKSSKWSDRDSEDNVECEPVPLPIQTFLWRQTNPFLGAKSSKLHDAACVTFERVVVQNILHGLSPSLSDAIGSLSRWRFVRAAFPHIIQCAASLLSERSSEEEPLPVSGSLAKILYILHWLLMDAAAECNDMTLTESNDSIISVRQLAFSVASIQLFVYLLAPLFHHINEEEIESHIRLESGLRLWQAFWQCRTPDILCFCAPVKQKRSQLPQVTLSKKLPATTAIEQGIYLGDENAAVNRRLSQIPQISLTIPPPKPPRTDLNVLREIQQKQLKEKENSTLSENHMKPTTNANSSIVRSVSDYKTNESAAEVQNKIKKSKTNIFHSSPDYSDSDIFNGLKDIDEAMKFAEDTSFSDIFHLNDKNAPLVKLQEICSAASIDNSNGEIETNLCLTCNKVTTTSTKFDEKCSCSNLKEVVVIPDIKTVQTSSSDDSSSVSSKQTVINRQRKPSVKLPNVTLEKTWQESTSVHSNDKLDAFVNDPHEANYLDIAVLRCLLIKNWSENGVYWSLQYLMNRLTDIKHYRQINEGVFRSRSNSVPTIAPRLSRHDILEVDTLTWSNLQTTEASGKRLSKDSAAEDDAKPPKVVFIPEDKNKLSVFGDKRRVSVNTLPAIKKMQKNEKKFKSFRSKSEPSYSPSFESEPNQSNAKHDSPETSKSKYLQQNYFPEATGSSNFIEKNGHVNFQVILKILSGLIERCNAVRISELVLSLCDILLTMPGIDQTSYFDDITKIILVVYLKIGCPNGCNEGIRTAQADFLRIKAKNLFSQMYKINCQIFGEVLKVHITDTGVQKLLDCIHAVTVYCQSEIGPNRLSKRQGTRRRSSAIIQAENAKTATYKNHFNESNTGIEGLFIDILLQPLLTKLMNKLNELFLPENMGLYQDVRMFVSYVEENHGNPFRRAALSALASRINTQQEINTTNDTKSIDPSEADTVSKQGLCVNNTHGKDTASLRRGLFKKKDKNNDDNSEGESSPSTPRDVPQNEDNISNAGSPLSLQQQCSKQSKRSGGKLQFAINLLKAVKNDNPDDENWTEDMTTMTTLNGDDEENGLDSRSNRISFRNAAQKVNYFRQRQSLSAENSSFDAQSEKSIDANNLSLIQNYLPPKRLLHLLDVREGARRFAFLLETCKPGQVPDAPLLSALSELKAPVLGRAVILLECAHFVYRCNHGDWPEWIRTSNTQSRSIGMAGHLSTTGSGGGQRVTSGSKRTFLIQRAAGRNFYEWALQIGIRLQISLEKDNFNSKIDKKKLKMLDDLENFLDDGTVNEECTEALPIALQLMACTVLFEITAFLRETFQSLPRSKMAQKNTGSTSGWEKLMSHRRWSILSNTFNQQGSIHSINDLHPSLLPERRVSYSTADEESSPRGSHEMIEEPLPNAAVDKKDANNPLNTIRRFASRGRLFSREASLSTTDDGGSDRGSTRSRVLKNHPPTFIPTTPHNPHQPPPIIPTGYPETGRRLAQGRQRLLKRDTQIGQSHSPSETTYPKKRESSFRLRKQSRSPAASGADYEENESAPLILDSEGSLLQQRRKTTSLRNSTRWNIRSTRIRSPGARSGVQSSNLPPTTGISTIEGQYINVAGTPGATTGTNRQRGMSKTSGNVPYEEATSPREGTAPTDHFSPERKTIGSYSSSQHGGLPPQQQIIHAIEDEEDAMLKTMPWIKTMIYFSQKFDMTCDHKNYCSRWCFERVYRQCFRLIEAFKVIYDEKSPNATTNDKRKKFLEAWQNKQDFTKQKRVSNPRRESAVTRQSGVDRVPLALRGLLIEKLNEIEETKSTKKESMVPTDPPVNLSEINEKRSPMLNFMRAHLLTIAHAPLSLLLKSALIMNTEQYKDIVSFSWSLLIHNDAHICATAASMFICCSVRCADDCVNIIKENLSSSNANTRAEAVRRFFSLWRNRFHVWMKMEDGAQMLFKVPPPGIDFTLPSPAISTAQIPVVDSPWMPHVKTKIEELSLKEEEHSTSQTIMTMTRTRRKQKQEMVKKAIREAEERQCELRQQFPLRATAIVQQAAYEPALFHHQTTQQQQQQSQNQQADATTDDDVVHQTQSRHQMPVAQPLFPSAILSSVPQIIEMIDDVQVGSDGISVGDVCRKVIWNCITEDSALFLRHFLEKLTNKEKQEYLIALMRKLIITFKPLPSQTAYVLMNYIFGFVMFYIRSPSEGSDKTLAHALSLVWLVIPYVHGLYFKDMKQTLKKEQCDQALMITANVPSAKKIIVHGPDSSSGGIPSQFPIHEDTQFHQILTDSLEFFNIPENETNQYFLIDSKTRMIHNPDAYVRDFYFFHRSFYPQLTLIKFNPVEAILKMKQTTFQQRLIEIGKVLLTHNALKYSPESVIPQRVFFLHDEFTHLPSFPRRSLESSFGMYQGIFGDELHSIDTMHKLVWAKLISDMFEKMENAFMFGDLHLFINVINGILIIHCEDILILRKCMATYLTMAIHFSTLFASQGFFLIMPTILRCYSQRQPNRLFTQIIEFTCKQFYILHRKPFLLQMFGSVAEICDHNNNDLEINAMLVKAKYLFNLVRAMENMTEMTDQLDILSLVPYPKPLKALDLCYRDDPNAFFILTDAMASCVTVCAFAPDTKRSHQMLLIMQALLPYYMQFLEKETLSQGNNANAVKHEVHAYSTLCVEIKALINSCETLSRGPTRLFDIVNTVSDRGKSFMAESPQFFDPPTLIEEEGRSGKDKKPIQNPTDSNIDNSEMEKELFRGPRDALLTLCSSFIEKANVRLKDLSKLAATIEHLKVPELLDHKCHVKLSEIAVSLLKIAPYDHVTMSCQGLQKYFLIILPVTDWSVETNRSALNIILRRLDKTITKIAKKNSIRRRANWTAMSNWLLGLYNTLSVYPYIAHLHPLKTITQMCLRMTVGDPCIEDNVPGQQSQNHQQSNTILNSSTPPTNFSNMVLKLTSFLMQALGQFAFSLEFVCSNDGIGVASERLEVVLCQILIPLFLRAAMPGKDSSQFQQKDITYCLTIIHNAICPPTAKQSLAPAANANLATSLIRGTVTHDTTGRQGSVSVTDRGHSATVSTHRVIRDSLAQSVFLALKVMILAFHKQMTTHWNKLTKIVKDLLTKRVGGQALFNFLDFLISINLPISITIIPIIYNKLNQKPLSDFEAHWQQDFKEMILTPKAGSNPQTIKGYYTLLKKLSQELQALKEDFTSRLIELPRSHTPTIGELHSDSGSGQSVSTHRLSHSRPFGDSRRLSSSAGFQKMKKSMGPEVPHNIQETTILEDTEDETAQMVSGKVSKSPSLPFNRVSSQPRTRSIGGLGMWRSIRRKSKFHNDENQEDVELRDMRRRSFNNKRLTSKSSTSDDSIIITPLAMHGIQQQHPDMTSSMISKSDNAESDKGSSIERQRIVSFSTPMKSQISETDSDEFCITSHQHLI</sequence>
<protein>
    <submittedName>
        <fullName evidence="2">Protein unc-80</fullName>
    </submittedName>
</protein>
<dbReference type="WBParaSite" id="JU765_v2.g541.t1">
    <property type="protein sequence ID" value="JU765_v2.g541.t1"/>
    <property type="gene ID" value="JU765_v2.g541"/>
</dbReference>
<dbReference type="Proteomes" id="UP000887576">
    <property type="component" value="Unplaced"/>
</dbReference>
<reference evidence="2" key="1">
    <citation type="submission" date="2022-11" db="UniProtKB">
        <authorList>
            <consortium name="WormBaseParasite"/>
        </authorList>
    </citation>
    <scope>IDENTIFICATION</scope>
</reference>
<accession>A0AC34RC52</accession>
<evidence type="ECO:0000313" key="1">
    <source>
        <dbReference type="Proteomes" id="UP000887576"/>
    </source>
</evidence>
<evidence type="ECO:0000313" key="2">
    <source>
        <dbReference type="WBParaSite" id="JU765_v2.g541.t1"/>
    </source>
</evidence>